<evidence type="ECO:0000313" key="4">
    <source>
        <dbReference type="Proteomes" id="UP000295444"/>
    </source>
</evidence>
<dbReference type="InterPro" id="IPR029068">
    <property type="entry name" value="Glyas_Bleomycin-R_OHBP_Dase"/>
</dbReference>
<organism evidence="3 4">
    <name type="scientific">Labedaea rhizosphaerae</name>
    <dbReference type="NCBI Taxonomy" id="598644"/>
    <lineage>
        <taxon>Bacteria</taxon>
        <taxon>Bacillati</taxon>
        <taxon>Actinomycetota</taxon>
        <taxon>Actinomycetes</taxon>
        <taxon>Pseudonocardiales</taxon>
        <taxon>Pseudonocardiaceae</taxon>
        <taxon>Labedaea</taxon>
    </lineage>
</organism>
<sequence>MVGEPVDTVLVRYIVHDVDTALAFYIAHLGFRVLMHPAPTFAILARGPLRLALSQPSSQGGGGQTLSDGRTPEPGGWNRFSLLVTDLETTVTQLREAGLTFRGDIVDGVAGRQILLDDPSGNPVELFEPKR</sequence>
<feature type="region of interest" description="Disordered" evidence="1">
    <location>
        <begin position="54"/>
        <end position="74"/>
    </location>
</feature>
<comment type="caution">
    <text evidence="3">The sequence shown here is derived from an EMBL/GenBank/DDBJ whole genome shotgun (WGS) entry which is preliminary data.</text>
</comment>
<evidence type="ECO:0000259" key="2">
    <source>
        <dbReference type="PROSITE" id="PS51819"/>
    </source>
</evidence>
<dbReference type="PROSITE" id="PS51819">
    <property type="entry name" value="VOC"/>
    <property type="match status" value="1"/>
</dbReference>
<keyword evidence="3" id="KW-0560">Oxidoreductase</keyword>
<keyword evidence="3" id="KW-0223">Dioxygenase</keyword>
<accession>A0A4R6S5N1</accession>
<keyword evidence="3" id="KW-0456">Lyase</keyword>
<reference evidence="3 4" key="1">
    <citation type="submission" date="2019-03" db="EMBL/GenBank/DDBJ databases">
        <title>Genomic Encyclopedia of Type Strains, Phase IV (KMG-IV): sequencing the most valuable type-strain genomes for metagenomic binning, comparative biology and taxonomic classification.</title>
        <authorList>
            <person name="Goeker M."/>
        </authorList>
    </citation>
    <scope>NUCLEOTIDE SEQUENCE [LARGE SCALE GENOMIC DNA]</scope>
    <source>
        <strain evidence="3 4">DSM 45361</strain>
    </source>
</reference>
<dbReference type="CDD" id="cd06587">
    <property type="entry name" value="VOC"/>
    <property type="match status" value="1"/>
</dbReference>
<evidence type="ECO:0000313" key="3">
    <source>
        <dbReference type="EMBL" id="TDP95072.1"/>
    </source>
</evidence>
<dbReference type="InterPro" id="IPR052164">
    <property type="entry name" value="Anthracycline_SecMetBiosynth"/>
</dbReference>
<dbReference type="RefSeq" id="WP_208115821.1">
    <property type="nucleotide sequence ID" value="NZ_SNXZ01000005.1"/>
</dbReference>
<dbReference type="SUPFAM" id="SSF54593">
    <property type="entry name" value="Glyoxalase/Bleomycin resistance protein/Dihydroxybiphenyl dioxygenase"/>
    <property type="match status" value="1"/>
</dbReference>
<dbReference type="PANTHER" id="PTHR33993:SF14">
    <property type="entry name" value="GB|AAF24581.1"/>
    <property type="match status" value="1"/>
</dbReference>
<dbReference type="PANTHER" id="PTHR33993">
    <property type="entry name" value="GLYOXALASE-RELATED"/>
    <property type="match status" value="1"/>
</dbReference>
<evidence type="ECO:0000256" key="1">
    <source>
        <dbReference type="SAM" id="MobiDB-lite"/>
    </source>
</evidence>
<protein>
    <submittedName>
        <fullName evidence="3">Catechol 2,3-dioxygenase-like lactoylglutathione lyase family enzyme</fullName>
    </submittedName>
</protein>
<proteinExistence type="predicted"/>
<dbReference type="Gene3D" id="3.10.180.10">
    <property type="entry name" value="2,3-Dihydroxybiphenyl 1,2-Dioxygenase, domain 1"/>
    <property type="match status" value="1"/>
</dbReference>
<dbReference type="AlphaFoldDB" id="A0A4R6S5N1"/>
<dbReference type="GO" id="GO:0016829">
    <property type="term" value="F:lyase activity"/>
    <property type="evidence" value="ECO:0007669"/>
    <property type="project" value="UniProtKB-KW"/>
</dbReference>
<dbReference type="EMBL" id="SNXZ01000005">
    <property type="protein sequence ID" value="TDP95072.1"/>
    <property type="molecule type" value="Genomic_DNA"/>
</dbReference>
<dbReference type="Proteomes" id="UP000295444">
    <property type="component" value="Unassembled WGS sequence"/>
</dbReference>
<keyword evidence="4" id="KW-1185">Reference proteome</keyword>
<dbReference type="Pfam" id="PF00903">
    <property type="entry name" value="Glyoxalase"/>
    <property type="match status" value="1"/>
</dbReference>
<gene>
    <name evidence="3" type="ORF">EV186_105304</name>
</gene>
<feature type="domain" description="VOC" evidence="2">
    <location>
        <begin position="5"/>
        <end position="129"/>
    </location>
</feature>
<dbReference type="InterPro" id="IPR037523">
    <property type="entry name" value="VOC_core"/>
</dbReference>
<dbReference type="InterPro" id="IPR004360">
    <property type="entry name" value="Glyas_Fos-R_dOase_dom"/>
</dbReference>
<name>A0A4R6S5N1_LABRH</name>
<dbReference type="GO" id="GO:0051213">
    <property type="term" value="F:dioxygenase activity"/>
    <property type="evidence" value="ECO:0007669"/>
    <property type="project" value="UniProtKB-KW"/>
</dbReference>